<accession>A0AAV9RPW6</accession>
<name>A0AAV9RPW6_9TELE</name>
<organism evidence="2 3">
    <name type="scientific">Crenichthys baileyi</name>
    <name type="common">White River springfish</name>
    <dbReference type="NCBI Taxonomy" id="28760"/>
    <lineage>
        <taxon>Eukaryota</taxon>
        <taxon>Metazoa</taxon>
        <taxon>Chordata</taxon>
        <taxon>Craniata</taxon>
        <taxon>Vertebrata</taxon>
        <taxon>Euteleostomi</taxon>
        <taxon>Actinopterygii</taxon>
        <taxon>Neopterygii</taxon>
        <taxon>Teleostei</taxon>
        <taxon>Neoteleostei</taxon>
        <taxon>Acanthomorphata</taxon>
        <taxon>Ovalentaria</taxon>
        <taxon>Atherinomorphae</taxon>
        <taxon>Cyprinodontiformes</taxon>
        <taxon>Goodeidae</taxon>
        <taxon>Crenichthys</taxon>
    </lineage>
</organism>
<dbReference type="Proteomes" id="UP001311232">
    <property type="component" value="Unassembled WGS sequence"/>
</dbReference>
<keyword evidence="1" id="KW-0472">Membrane</keyword>
<gene>
    <name evidence="2" type="ORF">CRENBAI_022852</name>
</gene>
<reference evidence="2 3" key="1">
    <citation type="submission" date="2021-06" db="EMBL/GenBank/DDBJ databases">
        <authorList>
            <person name="Palmer J.M."/>
        </authorList>
    </citation>
    <scope>NUCLEOTIDE SEQUENCE [LARGE SCALE GENOMIC DNA]</scope>
    <source>
        <strain evidence="2 3">MEX-2019</strain>
        <tissue evidence="2">Muscle</tissue>
    </source>
</reference>
<proteinExistence type="predicted"/>
<keyword evidence="3" id="KW-1185">Reference proteome</keyword>
<protein>
    <submittedName>
        <fullName evidence="2">Uncharacterized protein</fullName>
    </submittedName>
</protein>
<evidence type="ECO:0000313" key="2">
    <source>
        <dbReference type="EMBL" id="KAK5611046.1"/>
    </source>
</evidence>
<evidence type="ECO:0000313" key="3">
    <source>
        <dbReference type="Proteomes" id="UP001311232"/>
    </source>
</evidence>
<evidence type="ECO:0000256" key="1">
    <source>
        <dbReference type="SAM" id="Phobius"/>
    </source>
</evidence>
<keyword evidence="1" id="KW-1133">Transmembrane helix</keyword>
<feature type="transmembrane region" description="Helical" evidence="1">
    <location>
        <begin position="28"/>
        <end position="47"/>
    </location>
</feature>
<sequence>MEGGIDRWMGRLIKHIPNDSHVTMNMHYSAWTITVGVVMFAALSGPLEEGSQRVRNVCRPLGCLNGLEMHPEQNYRFCSLAEQERVIPQWNGIDEHGPLTS</sequence>
<dbReference type="AlphaFoldDB" id="A0AAV9RPW6"/>
<comment type="caution">
    <text evidence="2">The sequence shown here is derived from an EMBL/GenBank/DDBJ whole genome shotgun (WGS) entry which is preliminary data.</text>
</comment>
<keyword evidence="1" id="KW-0812">Transmembrane</keyword>
<dbReference type="EMBL" id="JAHHUM010001507">
    <property type="protein sequence ID" value="KAK5611046.1"/>
    <property type="molecule type" value="Genomic_DNA"/>
</dbReference>